<name>A0A9X9S374_METOG</name>
<dbReference type="SUPFAM" id="SSF46785">
    <property type="entry name" value="Winged helix' DNA-binding domain"/>
    <property type="match status" value="1"/>
</dbReference>
<reference evidence="1" key="1">
    <citation type="submission" date="2022-11" db="EMBL/GenBank/DDBJ databases">
        <title>Complete genome sequence of Methanogenium organophilum DSM 3596.</title>
        <authorList>
            <person name="Chen S.-C."/>
            <person name="Lai S.-J."/>
            <person name="You Y.-T."/>
        </authorList>
    </citation>
    <scope>NUCLEOTIDE SEQUENCE</scope>
    <source>
        <strain evidence="1">DSM 3596</strain>
    </source>
</reference>
<dbReference type="EMBL" id="CP113361">
    <property type="protein sequence ID" value="WAI00948.1"/>
    <property type="molecule type" value="Genomic_DNA"/>
</dbReference>
<dbReference type="GeneID" id="76835653"/>
<evidence type="ECO:0000313" key="1">
    <source>
        <dbReference type="EMBL" id="WAI00948.1"/>
    </source>
</evidence>
<dbReference type="KEGG" id="mou:OU421_11085"/>
<dbReference type="Gene3D" id="3.40.50.10770">
    <property type="entry name" value="Hypothetical protein VC1899 like domain (Restriction endonuclease-like)"/>
    <property type="match status" value="1"/>
</dbReference>
<dbReference type="AlphaFoldDB" id="A0A9X9S374"/>
<sequence length="265" mass="29572">MHLLIISAGAHIHETFPATLKQLNGITHVGVVVEESVFLDLPGDKEYQKQTKPEIRNAIKQVQQTCELVAVDFHEIRIPDISLISVRDAILSAARMASDARVTFNLSGGTKMLSLSLFAMAIWLDGEVCLTPDADTVTPIAIPKMHIDDIRKNPNYIEALRILGEHAKDATPAVSPISWMAGKDFSRLMMQRYQPVRFSDETKVKREPNRGMVTKILDKPIQWGLIEERVRPGNKREKEYQITSDGSFALAILRAESNAGNQTDS</sequence>
<protein>
    <submittedName>
        <fullName evidence="1">Uncharacterized protein</fullName>
    </submittedName>
</protein>
<evidence type="ECO:0000313" key="2">
    <source>
        <dbReference type="Proteomes" id="UP001163096"/>
    </source>
</evidence>
<proteinExistence type="predicted"/>
<organism evidence="1 2">
    <name type="scientific">Methanogenium organophilum</name>
    <dbReference type="NCBI Taxonomy" id="2199"/>
    <lineage>
        <taxon>Archaea</taxon>
        <taxon>Methanobacteriati</taxon>
        <taxon>Methanobacteriota</taxon>
        <taxon>Stenosarchaea group</taxon>
        <taxon>Methanomicrobia</taxon>
        <taxon>Methanomicrobiales</taxon>
        <taxon>Methanomicrobiaceae</taxon>
        <taxon>Methanogenium</taxon>
    </lineage>
</organism>
<keyword evidence="2" id="KW-1185">Reference proteome</keyword>
<accession>A0A9X9S374</accession>
<dbReference type="Proteomes" id="UP001163096">
    <property type="component" value="Chromosome"/>
</dbReference>
<gene>
    <name evidence="1" type="ORF">OU421_11085</name>
</gene>
<dbReference type="InterPro" id="IPR036390">
    <property type="entry name" value="WH_DNA-bd_sf"/>
</dbReference>
<dbReference type="RefSeq" id="WP_268186154.1">
    <property type="nucleotide sequence ID" value="NZ_CP113361.1"/>
</dbReference>